<gene>
    <name evidence="2" type="ORF">METZ01_LOCUS13905</name>
</gene>
<feature type="compositionally biased region" description="Polar residues" evidence="1">
    <location>
        <begin position="17"/>
        <end position="26"/>
    </location>
</feature>
<reference evidence="2" key="1">
    <citation type="submission" date="2018-05" db="EMBL/GenBank/DDBJ databases">
        <authorList>
            <person name="Lanie J.A."/>
            <person name="Ng W.-L."/>
            <person name="Kazmierczak K.M."/>
            <person name="Andrzejewski T.M."/>
            <person name="Davidsen T.M."/>
            <person name="Wayne K.J."/>
            <person name="Tettelin H."/>
            <person name="Glass J.I."/>
            <person name="Rusch D."/>
            <person name="Podicherti R."/>
            <person name="Tsui H.-C.T."/>
            <person name="Winkler M.E."/>
        </authorList>
    </citation>
    <scope>NUCLEOTIDE SEQUENCE</scope>
</reference>
<sequence>MMALPGMGLPYRRPVEGNSTGQTTAKSRYCLPNEHGNPDLRLRLSIRRLAHIWVNQLKDSAAHLENGADHVSRP</sequence>
<dbReference type="AlphaFoldDB" id="A0A381P2A9"/>
<dbReference type="EMBL" id="UINC01000777">
    <property type="protein sequence ID" value="SUZ61051.1"/>
    <property type="molecule type" value="Genomic_DNA"/>
</dbReference>
<evidence type="ECO:0000256" key="1">
    <source>
        <dbReference type="SAM" id="MobiDB-lite"/>
    </source>
</evidence>
<feature type="region of interest" description="Disordered" evidence="1">
    <location>
        <begin position="1"/>
        <end position="34"/>
    </location>
</feature>
<organism evidence="2">
    <name type="scientific">marine metagenome</name>
    <dbReference type="NCBI Taxonomy" id="408172"/>
    <lineage>
        <taxon>unclassified sequences</taxon>
        <taxon>metagenomes</taxon>
        <taxon>ecological metagenomes</taxon>
    </lineage>
</organism>
<proteinExistence type="predicted"/>
<protein>
    <submittedName>
        <fullName evidence="2">Uncharacterized protein</fullName>
    </submittedName>
</protein>
<name>A0A381P2A9_9ZZZZ</name>
<evidence type="ECO:0000313" key="2">
    <source>
        <dbReference type="EMBL" id="SUZ61051.1"/>
    </source>
</evidence>
<accession>A0A381P2A9</accession>